<evidence type="ECO:0000313" key="5">
    <source>
        <dbReference type="Proteomes" id="UP000654075"/>
    </source>
</evidence>
<comment type="caution">
    <text evidence="4">The sequence shown here is derived from an EMBL/GenBank/DDBJ whole genome shotgun (WGS) entry which is preliminary data.</text>
</comment>
<dbReference type="InterPro" id="IPR002110">
    <property type="entry name" value="Ankyrin_rpt"/>
</dbReference>
<protein>
    <submittedName>
        <fullName evidence="4">Uncharacterized protein</fullName>
    </submittedName>
</protein>
<dbReference type="PANTHER" id="PTHR24126:SF14">
    <property type="entry name" value="ANK_REP_REGION DOMAIN-CONTAINING PROTEIN"/>
    <property type="match status" value="1"/>
</dbReference>
<dbReference type="EMBL" id="CAJNNV010029284">
    <property type="protein sequence ID" value="CAE8627909.1"/>
    <property type="molecule type" value="Genomic_DNA"/>
</dbReference>
<keyword evidence="2" id="KW-0040">ANK repeat</keyword>
<organism evidence="4 5">
    <name type="scientific">Polarella glacialis</name>
    <name type="common">Dinoflagellate</name>
    <dbReference type="NCBI Taxonomy" id="89957"/>
    <lineage>
        <taxon>Eukaryota</taxon>
        <taxon>Sar</taxon>
        <taxon>Alveolata</taxon>
        <taxon>Dinophyceae</taxon>
        <taxon>Suessiales</taxon>
        <taxon>Suessiaceae</taxon>
        <taxon>Polarella</taxon>
    </lineage>
</organism>
<dbReference type="OMA" id="EANIRHT"/>
<dbReference type="Gene3D" id="1.25.40.20">
    <property type="entry name" value="Ankyrin repeat-containing domain"/>
    <property type="match status" value="1"/>
</dbReference>
<dbReference type="OrthoDB" id="419599at2759"/>
<dbReference type="SUPFAM" id="SSF48403">
    <property type="entry name" value="Ankyrin repeat"/>
    <property type="match status" value="1"/>
</dbReference>
<keyword evidence="1" id="KW-0677">Repeat</keyword>
<dbReference type="Pfam" id="PF12796">
    <property type="entry name" value="Ank_2"/>
    <property type="match status" value="1"/>
</dbReference>
<dbReference type="SMART" id="SM00248">
    <property type="entry name" value="ANK"/>
    <property type="match status" value="2"/>
</dbReference>
<dbReference type="PANTHER" id="PTHR24126">
    <property type="entry name" value="ANKYRIN REPEAT, PH AND SEC7 DOMAIN CONTAINING PROTEIN SECG-RELATED"/>
    <property type="match status" value="1"/>
</dbReference>
<dbReference type="Proteomes" id="UP000654075">
    <property type="component" value="Unassembled WGS sequence"/>
</dbReference>
<name>A0A813GLI0_POLGL</name>
<sequence>MGSHCSALESDDLLRFAGCGTVPAAMRTGSCMEDQCGPCDEDQSLDPAAFASEHPLLQEQRGGSEPRSPRGPMPPWAVTVRSRTIDRTATGATPPRSLTPPRSTPPGLPDEEVKNAATILSLVSSFGASFMKDLFAAVRRGDLGAVNSLINRVTATAYTLACGGSEAELPEIGSAVSAEKNEKSAELVAGFLSKARDASSQQKDTLLGVAALGGHVQIVQLLLTSRAEPLAADDKGNNALHKAAEGGNVLTTLVVLDRMQSNDRSISVSELANSDGETPEMAAALVGACDICRAFEVFSDMQHDAEMKQLGSNLPAPDLSGGHRVDGTGDILACIDINAMAASATAVASASLLRRSSVGTRLVQNLFQRIPEGEKELQAQIDRVCTGLSAAEDYLRRTTWNPSDPGLDPALRSFVATAELRSNWQKIRDEAVKNDPSEGFDPGLEDFWQTHLTASSMVSTIRQAMGDTFQLLLTALWLYTREAWLRHILDALASALHAASAPKVPDGDEGATGATPLWSASDLPSAFQIVAPLVEALAPCMQLVQSALGWFEEANIRHTSATYRPLSLPMLGLQKLVDRYLALRQQTDSSKEDESLANSGDLTLGAWISLGAGSFFSSLSSRAMAIRRLSRTRCNALLIIRPDERSPSFPKHMSLRGSSVDDTLFPLETVFRIARITRTVSSDLDAEGAAFGRAGSSRWPVMIIEVYASNRYLQSMEVLQKQGDLGPGELASKLEEWTKAAPTGQDYDRLLEAGELLGKTAAASTVAPPKAGPAKQAAKATALLSPFAAKAARMLSDSATSAEAACRPEVAARALLAKARYCRTAGQESDCRKAIALLEKSLGEGHPEVSRAKSAARDMGVHV</sequence>
<feature type="region of interest" description="Disordered" evidence="3">
    <location>
        <begin position="58"/>
        <end position="111"/>
    </location>
</feature>
<gene>
    <name evidence="4" type="ORF">PGLA1383_LOCUS44623</name>
</gene>
<evidence type="ECO:0000256" key="1">
    <source>
        <dbReference type="ARBA" id="ARBA00022737"/>
    </source>
</evidence>
<evidence type="ECO:0000313" key="4">
    <source>
        <dbReference type="EMBL" id="CAE8627909.1"/>
    </source>
</evidence>
<evidence type="ECO:0000256" key="2">
    <source>
        <dbReference type="ARBA" id="ARBA00023043"/>
    </source>
</evidence>
<dbReference type="AlphaFoldDB" id="A0A813GLI0"/>
<keyword evidence="5" id="KW-1185">Reference proteome</keyword>
<dbReference type="InterPro" id="IPR036770">
    <property type="entry name" value="Ankyrin_rpt-contain_sf"/>
</dbReference>
<reference evidence="4" key="1">
    <citation type="submission" date="2021-02" db="EMBL/GenBank/DDBJ databases">
        <authorList>
            <person name="Dougan E. K."/>
            <person name="Rhodes N."/>
            <person name="Thang M."/>
            <person name="Chan C."/>
        </authorList>
    </citation>
    <scope>NUCLEOTIDE SEQUENCE</scope>
</reference>
<accession>A0A813GLI0</accession>
<evidence type="ECO:0000256" key="3">
    <source>
        <dbReference type="SAM" id="MobiDB-lite"/>
    </source>
</evidence>
<proteinExistence type="predicted"/>